<protein>
    <submittedName>
        <fullName evidence="7">Amino acid permease</fullName>
    </submittedName>
</protein>
<dbReference type="PIRSF" id="PIRSF006060">
    <property type="entry name" value="AA_transporter"/>
    <property type="match status" value="1"/>
</dbReference>
<feature type="transmembrane region" description="Helical" evidence="6">
    <location>
        <begin position="163"/>
        <end position="185"/>
    </location>
</feature>
<dbReference type="Proteomes" id="UP000035017">
    <property type="component" value="Unassembled WGS sequence"/>
</dbReference>
<evidence type="ECO:0000256" key="2">
    <source>
        <dbReference type="ARBA" id="ARBA00022475"/>
    </source>
</evidence>
<organism evidence="7 8">
    <name type="scientific">Agrobacterium tumefaciens</name>
    <dbReference type="NCBI Taxonomy" id="358"/>
    <lineage>
        <taxon>Bacteria</taxon>
        <taxon>Pseudomonadati</taxon>
        <taxon>Pseudomonadota</taxon>
        <taxon>Alphaproteobacteria</taxon>
        <taxon>Hyphomicrobiales</taxon>
        <taxon>Rhizobiaceae</taxon>
        <taxon>Rhizobium/Agrobacterium group</taxon>
        <taxon>Agrobacterium</taxon>
        <taxon>Agrobacterium tumefaciens complex</taxon>
    </lineage>
</organism>
<dbReference type="PANTHER" id="PTHR42770">
    <property type="entry name" value="AMINO ACID TRANSPORTER-RELATED"/>
    <property type="match status" value="1"/>
</dbReference>
<evidence type="ECO:0000256" key="1">
    <source>
        <dbReference type="ARBA" id="ARBA00004651"/>
    </source>
</evidence>
<accession>A0A0D0KZA4</accession>
<feature type="transmembrane region" description="Helical" evidence="6">
    <location>
        <begin position="352"/>
        <end position="373"/>
    </location>
</feature>
<evidence type="ECO:0000256" key="4">
    <source>
        <dbReference type="ARBA" id="ARBA00022989"/>
    </source>
</evidence>
<proteinExistence type="predicted"/>
<dbReference type="AlphaFoldDB" id="A0A0D0KZA4"/>
<feature type="transmembrane region" description="Helical" evidence="6">
    <location>
        <begin position="197"/>
        <end position="221"/>
    </location>
</feature>
<sequence>MTHQSAAAQPAEQRLARNSIGISHIVFFVVAAAAPLTAVVGASPAAFAFGNGPGVPGAFVLAGLLYIIFSAGFTAMSRHVGGTGAFYTYIALGLGKPAAVGGALISLLTYSSVQLAVYALFGVFLSDMIGQLGLHAPWFVWALVVLVLVHLAGRRNIAFSGKILGLAMVLEFVILAFLNIGILMQGGGPEGMTLQNFAPSVVFTPGLGIALVFVIGSFIGFESTAIFAEEARDPAKTIPRATYIAVFLITAFYAFSTWAIAQYYGFSQIQGAAANNITGMYFVAAESILGKWSVLLMNGLLALSFFACILSFHNTLNRYFFALGREGLLSKSLARVHPVHGSPATAGNLQSASAAIVLLAFVAGGADGFTVVFSWMSALAVLGIVGVQILVSFAIIAYFRRNHTHDHSAMVTLVMPVIALLGLVVAFGLVWMNLTVLAGSEHIVVKSFPWIIVATGAVGALLAHTIRSRKPDLYQNLGRVFE</sequence>
<dbReference type="OrthoDB" id="9804700at2"/>
<evidence type="ECO:0000313" key="8">
    <source>
        <dbReference type="Proteomes" id="UP000035017"/>
    </source>
</evidence>
<keyword evidence="2" id="KW-1003">Cell membrane</keyword>
<dbReference type="GO" id="GO:0022857">
    <property type="term" value="F:transmembrane transporter activity"/>
    <property type="evidence" value="ECO:0007669"/>
    <property type="project" value="InterPro"/>
</dbReference>
<evidence type="ECO:0000313" key="7">
    <source>
        <dbReference type="EMBL" id="KIQ03879.1"/>
    </source>
</evidence>
<dbReference type="Pfam" id="PF13520">
    <property type="entry name" value="AA_permease_2"/>
    <property type="match status" value="1"/>
</dbReference>
<keyword evidence="4 6" id="KW-1133">Transmembrane helix</keyword>
<keyword evidence="3 6" id="KW-0812">Transmembrane</keyword>
<dbReference type="Gene3D" id="1.20.1740.10">
    <property type="entry name" value="Amino acid/polyamine transporter I"/>
    <property type="match status" value="1"/>
</dbReference>
<feature type="transmembrane region" description="Helical" evidence="6">
    <location>
        <begin position="128"/>
        <end position="151"/>
    </location>
</feature>
<name>A0A0D0KZA4_AGRTU</name>
<feature type="transmembrane region" description="Helical" evidence="6">
    <location>
        <begin position="411"/>
        <end position="431"/>
    </location>
</feature>
<feature type="transmembrane region" description="Helical" evidence="6">
    <location>
        <begin position="25"/>
        <end position="49"/>
    </location>
</feature>
<evidence type="ECO:0000256" key="5">
    <source>
        <dbReference type="ARBA" id="ARBA00023136"/>
    </source>
</evidence>
<dbReference type="InterPro" id="IPR050367">
    <property type="entry name" value="APC_superfamily"/>
</dbReference>
<dbReference type="GO" id="GO:0005886">
    <property type="term" value="C:plasma membrane"/>
    <property type="evidence" value="ECO:0007669"/>
    <property type="project" value="UniProtKB-SubCell"/>
</dbReference>
<feature type="transmembrane region" description="Helical" evidence="6">
    <location>
        <begin position="86"/>
        <end position="108"/>
    </location>
</feature>
<evidence type="ECO:0000256" key="6">
    <source>
        <dbReference type="SAM" id="Phobius"/>
    </source>
</evidence>
<comment type="subcellular location">
    <subcellularLocation>
        <location evidence="1">Cell membrane</location>
        <topology evidence="1">Multi-pass membrane protein</topology>
    </subcellularLocation>
</comment>
<dbReference type="EMBL" id="JXQV01000006">
    <property type="protein sequence ID" value="KIQ03879.1"/>
    <property type="molecule type" value="Genomic_DNA"/>
</dbReference>
<feature type="transmembrane region" description="Helical" evidence="6">
    <location>
        <begin position="241"/>
        <end position="261"/>
    </location>
</feature>
<dbReference type="InterPro" id="IPR002293">
    <property type="entry name" value="AA/rel_permease1"/>
</dbReference>
<keyword evidence="5 6" id="KW-0472">Membrane</keyword>
<evidence type="ECO:0000256" key="3">
    <source>
        <dbReference type="ARBA" id="ARBA00022692"/>
    </source>
</evidence>
<dbReference type="PANTHER" id="PTHR42770:SF16">
    <property type="entry name" value="AMINO ACID PERMEASE"/>
    <property type="match status" value="1"/>
</dbReference>
<feature type="transmembrane region" description="Helical" evidence="6">
    <location>
        <begin position="443"/>
        <end position="463"/>
    </location>
</feature>
<gene>
    <name evidence="7" type="ORF">RU07_06825</name>
</gene>
<reference evidence="7 8" key="1">
    <citation type="submission" date="2014-12" db="EMBL/GenBank/DDBJ databases">
        <title>16Stimator: statistical estimation of ribosomal gene copy numbers from draft genome assemblies.</title>
        <authorList>
            <person name="Perisin M.A."/>
            <person name="Vetter M."/>
            <person name="Gilbert J.A."/>
            <person name="Bergelson J."/>
        </authorList>
    </citation>
    <scope>NUCLEOTIDE SEQUENCE [LARGE SCALE GENOMIC DNA]</scope>
    <source>
        <strain evidence="7 8">MEJ076</strain>
    </source>
</reference>
<comment type="caution">
    <text evidence="7">The sequence shown here is derived from an EMBL/GenBank/DDBJ whole genome shotgun (WGS) entry which is preliminary data.</text>
</comment>
<feature type="transmembrane region" description="Helical" evidence="6">
    <location>
        <begin position="55"/>
        <end position="74"/>
    </location>
</feature>
<feature type="transmembrane region" description="Helical" evidence="6">
    <location>
        <begin position="379"/>
        <end position="399"/>
    </location>
</feature>
<feature type="transmembrane region" description="Helical" evidence="6">
    <location>
        <begin position="292"/>
        <end position="312"/>
    </location>
</feature>